<keyword evidence="9" id="KW-1185">Reference proteome</keyword>
<evidence type="ECO:0000256" key="5">
    <source>
        <dbReference type="PROSITE-ProRule" id="PRU00169"/>
    </source>
</evidence>
<keyword evidence="2" id="KW-0805">Transcription regulation</keyword>
<reference evidence="8 9" key="1">
    <citation type="submission" date="2020-09" db="EMBL/GenBank/DDBJ databases">
        <title>Sinomicrobium weinanense sp. nov., a halophilic bacteria isolated from saline-alkali soil.</title>
        <authorList>
            <person name="Wu P."/>
            <person name="Ren H."/>
            <person name="Mei Y."/>
            <person name="Liang Y."/>
            <person name="Chen Z."/>
        </authorList>
    </citation>
    <scope>NUCLEOTIDE SEQUENCE [LARGE SCALE GENOMIC DNA]</scope>
    <source>
        <strain evidence="8 9">FJxs</strain>
    </source>
</reference>
<feature type="domain" description="Response regulatory" evidence="7">
    <location>
        <begin position="1"/>
        <end position="84"/>
    </location>
</feature>
<dbReference type="SUPFAM" id="SSF52172">
    <property type="entry name" value="CheY-like"/>
    <property type="match status" value="1"/>
</dbReference>
<protein>
    <submittedName>
        <fullName evidence="8">Helix-turn-helix domain-containing protein</fullName>
    </submittedName>
</protein>
<keyword evidence="1 5" id="KW-0597">Phosphoprotein</keyword>
<keyword evidence="3" id="KW-0238">DNA-binding</keyword>
<dbReference type="SUPFAM" id="SSF46689">
    <property type="entry name" value="Homeodomain-like"/>
    <property type="match status" value="1"/>
</dbReference>
<accession>A0A926Q3Q1</accession>
<sequence>QAISIAHDNPVDLIISDVSMPVMDGFELCDRIKTTLITSHIPVILLTAKTSPVHQEKGYRTGADAYITKPFDAGILKTRVDNLLKTRENLKRKFKKDLILEPKKLNITSADELFLEKAIAVVEQHITDQDFNTAMFTDQMNMSRTVIYTKLKALTGQNLSAFIRTIRLKRAGLLISRTTMNISQIAYEVGFNDLKYFRKCFKEFFKVTPSEYKRKKTGR</sequence>
<dbReference type="Gene3D" id="1.10.10.60">
    <property type="entry name" value="Homeodomain-like"/>
    <property type="match status" value="1"/>
</dbReference>
<comment type="caution">
    <text evidence="8">The sequence shown here is derived from an EMBL/GenBank/DDBJ whole genome shotgun (WGS) entry which is preliminary data.</text>
</comment>
<dbReference type="PRINTS" id="PR00032">
    <property type="entry name" value="HTHARAC"/>
</dbReference>
<dbReference type="Proteomes" id="UP000653730">
    <property type="component" value="Unassembled WGS sequence"/>
</dbReference>
<gene>
    <name evidence="8" type="ORF">IBL28_14430</name>
</gene>
<evidence type="ECO:0000259" key="6">
    <source>
        <dbReference type="PROSITE" id="PS01124"/>
    </source>
</evidence>
<dbReference type="InterPro" id="IPR018060">
    <property type="entry name" value="HTH_AraC"/>
</dbReference>
<keyword evidence="4" id="KW-0804">Transcription</keyword>
<dbReference type="GO" id="GO:0003700">
    <property type="term" value="F:DNA-binding transcription factor activity"/>
    <property type="evidence" value="ECO:0007669"/>
    <property type="project" value="InterPro"/>
</dbReference>
<dbReference type="InterPro" id="IPR009057">
    <property type="entry name" value="Homeodomain-like_sf"/>
</dbReference>
<dbReference type="PANTHER" id="PTHR43547:SF2">
    <property type="entry name" value="HYBRID SIGNAL TRANSDUCTION HISTIDINE KINASE C"/>
    <property type="match status" value="1"/>
</dbReference>
<evidence type="ECO:0000313" key="8">
    <source>
        <dbReference type="EMBL" id="MBC9797169.1"/>
    </source>
</evidence>
<feature type="modified residue" description="4-aspartylphosphate" evidence="5">
    <location>
        <position position="17"/>
    </location>
</feature>
<name>A0A926Q3Q1_9FLAO</name>
<dbReference type="InterPro" id="IPR011006">
    <property type="entry name" value="CheY-like_superfamily"/>
</dbReference>
<dbReference type="SMART" id="SM00448">
    <property type="entry name" value="REC"/>
    <property type="match status" value="1"/>
</dbReference>
<dbReference type="EMBL" id="JACVDC010000049">
    <property type="protein sequence ID" value="MBC9797169.1"/>
    <property type="molecule type" value="Genomic_DNA"/>
</dbReference>
<evidence type="ECO:0000259" key="7">
    <source>
        <dbReference type="PROSITE" id="PS50110"/>
    </source>
</evidence>
<evidence type="ECO:0000256" key="2">
    <source>
        <dbReference type="ARBA" id="ARBA00023015"/>
    </source>
</evidence>
<evidence type="ECO:0000256" key="4">
    <source>
        <dbReference type="ARBA" id="ARBA00023163"/>
    </source>
</evidence>
<dbReference type="InterPro" id="IPR020449">
    <property type="entry name" value="Tscrpt_reg_AraC-type_HTH"/>
</dbReference>
<proteinExistence type="predicted"/>
<feature type="non-terminal residue" evidence="8">
    <location>
        <position position="1"/>
    </location>
</feature>
<dbReference type="PROSITE" id="PS01124">
    <property type="entry name" value="HTH_ARAC_FAMILY_2"/>
    <property type="match status" value="1"/>
</dbReference>
<evidence type="ECO:0000256" key="3">
    <source>
        <dbReference type="ARBA" id="ARBA00023125"/>
    </source>
</evidence>
<organism evidence="8 9">
    <name type="scientific">Sinomicrobium weinanense</name>
    <dbReference type="NCBI Taxonomy" id="2842200"/>
    <lineage>
        <taxon>Bacteria</taxon>
        <taxon>Pseudomonadati</taxon>
        <taxon>Bacteroidota</taxon>
        <taxon>Flavobacteriia</taxon>
        <taxon>Flavobacteriales</taxon>
        <taxon>Flavobacteriaceae</taxon>
        <taxon>Sinomicrobium</taxon>
    </lineage>
</organism>
<feature type="domain" description="HTH araC/xylS-type" evidence="6">
    <location>
        <begin position="116"/>
        <end position="215"/>
    </location>
</feature>
<dbReference type="RefSeq" id="WP_187966307.1">
    <property type="nucleotide sequence ID" value="NZ_JACVDC010000049.1"/>
</dbReference>
<dbReference type="SMART" id="SM00342">
    <property type="entry name" value="HTH_ARAC"/>
    <property type="match status" value="1"/>
</dbReference>
<dbReference type="InterPro" id="IPR001789">
    <property type="entry name" value="Sig_transdc_resp-reg_receiver"/>
</dbReference>
<dbReference type="AlphaFoldDB" id="A0A926Q3Q1"/>
<evidence type="ECO:0000313" key="9">
    <source>
        <dbReference type="Proteomes" id="UP000653730"/>
    </source>
</evidence>
<dbReference type="Pfam" id="PF00072">
    <property type="entry name" value="Response_reg"/>
    <property type="match status" value="1"/>
</dbReference>
<evidence type="ECO:0000256" key="1">
    <source>
        <dbReference type="ARBA" id="ARBA00022553"/>
    </source>
</evidence>
<dbReference type="PROSITE" id="PS50110">
    <property type="entry name" value="RESPONSE_REGULATORY"/>
    <property type="match status" value="1"/>
</dbReference>
<dbReference type="GO" id="GO:0043565">
    <property type="term" value="F:sequence-specific DNA binding"/>
    <property type="evidence" value="ECO:0007669"/>
    <property type="project" value="InterPro"/>
</dbReference>
<dbReference type="Pfam" id="PF12833">
    <property type="entry name" value="HTH_18"/>
    <property type="match status" value="1"/>
</dbReference>
<dbReference type="PANTHER" id="PTHR43547">
    <property type="entry name" value="TWO-COMPONENT HISTIDINE KINASE"/>
    <property type="match status" value="1"/>
</dbReference>
<dbReference type="GO" id="GO:0000155">
    <property type="term" value="F:phosphorelay sensor kinase activity"/>
    <property type="evidence" value="ECO:0007669"/>
    <property type="project" value="TreeGrafter"/>
</dbReference>
<dbReference type="Gene3D" id="3.40.50.2300">
    <property type="match status" value="1"/>
</dbReference>